<feature type="transmembrane region" description="Helical" evidence="2">
    <location>
        <begin position="50"/>
        <end position="67"/>
    </location>
</feature>
<name>W5SAK9_9SPIR</name>
<organism evidence="3">
    <name type="scientific">Borrelia nietonii YOR</name>
    <dbReference type="NCBI Taxonomy" id="1293576"/>
    <lineage>
        <taxon>Bacteria</taxon>
        <taxon>Pseudomonadati</taxon>
        <taxon>Spirochaetota</taxon>
        <taxon>Spirochaetia</taxon>
        <taxon>Spirochaetales</taxon>
        <taxon>Borreliaceae</taxon>
        <taxon>Borrelia</taxon>
        <taxon>Borrelia nietonii</taxon>
    </lineage>
</organism>
<dbReference type="EMBL" id="CP004158">
    <property type="protein sequence ID" value="AHH04139.1"/>
    <property type="molecule type" value="Genomic_DNA"/>
</dbReference>
<evidence type="ECO:0000313" key="3">
    <source>
        <dbReference type="EMBL" id="AHH04139.1"/>
    </source>
</evidence>
<dbReference type="InterPro" id="IPR008421">
    <property type="entry name" value="Borrelia_lipoprotein_PFam54/60"/>
</dbReference>
<protein>
    <submittedName>
        <fullName evidence="3">Putative membrane spanning protein</fullName>
    </submittedName>
</protein>
<dbReference type="AlphaFoldDB" id="W5SAK9"/>
<sequence length="331" mass="37977">MIFKPNKYIILYNNDYLLILLLILLINIFNKYLIYLFNLENKENILKYKIFIIFILTGLFIPLLALVSCNPKPEKLGGGGKIPTNTPDPRKQDPPKPVETADQQKQRIVNDLIALINLGIKRNITTHNNATWNEDKQKYNIKASNQLFGVIQYTDAQKQPKLYNTQDDESKTARREMYLGLRNISRIIKAFGALANKMVAAQNVQMKTDLENMVDKIRQYGTAFYLTAYNTLTDKQDKLMELDLNDLQTLKAKFKTINSSDKKIYSEFAYSIYDDHDKNIEVGTAKHTLQDNATAEEIQDYLNGKFTSVESDFDAIIKEALDVAGILNKIQ</sequence>
<proteinExistence type="predicted"/>
<dbReference type="HOGENOM" id="CLU_062986_0_1_12"/>
<gene>
    <name evidence="3" type="ORF">BHY_1188</name>
</gene>
<evidence type="ECO:0000256" key="1">
    <source>
        <dbReference type="SAM" id="MobiDB-lite"/>
    </source>
</evidence>
<keyword evidence="2" id="KW-1133">Transmembrane helix</keyword>
<accession>W5SAK9</accession>
<dbReference type="Gene3D" id="1.10.3160.10">
    <property type="entry name" value="Bbcrasp-1"/>
    <property type="match status" value="1"/>
</dbReference>
<feature type="region of interest" description="Disordered" evidence="1">
    <location>
        <begin position="77"/>
        <end position="102"/>
    </location>
</feature>
<keyword evidence="3" id="KW-0614">Plasmid</keyword>
<feature type="transmembrane region" description="Helical" evidence="2">
    <location>
        <begin position="16"/>
        <end position="38"/>
    </location>
</feature>
<keyword evidence="2" id="KW-0812">Transmembrane</keyword>
<keyword evidence="2" id="KW-0472">Membrane</keyword>
<reference evidence="3" key="1">
    <citation type="submission" date="2013-02" db="EMBL/GenBank/DDBJ databases">
        <title>Comparative genomics of Borrelia species.</title>
        <authorList>
            <person name="Schwan T.G."/>
            <person name="Raffel S.J."/>
            <person name="Porcella S.F."/>
        </authorList>
    </citation>
    <scope>NUCLEOTIDE SEQUENCE</scope>
    <source>
        <strain evidence="3">YOR</strain>
        <plasmid evidence="3">unnamed</plasmid>
    </source>
</reference>
<geneLocation type="plasmid" evidence="3">
    <name>unnamed</name>
</geneLocation>
<dbReference type="Pfam" id="PF05714">
    <property type="entry name" value="PFam54_60"/>
    <property type="match status" value="1"/>
</dbReference>
<evidence type="ECO:0000256" key="2">
    <source>
        <dbReference type="SAM" id="Phobius"/>
    </source>
</evidence>